<reference evidence="3" key="1">
    <citation type="journal article" date="2009" name="Nature">
        <title>Genome sequence and analysis of the Irish potato famine pathogen Phytophthora infestans.</title>
        <authorList>
            <consortium name="The Broad Institute Genome Sequencing Platform"/>
            <person name="Haas B.J."/>
            <person name="Kamoun S."/>
            <person name="Zody M.C."/>
            <person name="Jiang R.H."/>
            <person name="Handsaker R.E."/>
            <person name="Cano L.M."/>
            <person name="Grabherr M."/>
            <person name="Kodira C.D."/>
            <person name="Raffaele S."/>
            <person name="Torto-Alalibo T."/>
            <person name="Bozkurt T.O."/>
            <person name="Ah-Fong A.M."/>
            <person name="Alvarado L."/>
            <person name="Anderson V.L."/>
            <person name="Armstrong M.R."/>
            <person name="Avrova A."/>
            <person name="Baxter L."/>
            <person name="Beynon J."/>
            <person name="Boevink P.C."/>
            <person name="Bollmann S.R."/>
            <person name="Bos J.I."/>
            <person name="Bulone V."/>
            <person name="Cai G."/>
            <person name="Cakir C."/>
            <person name="Carrington J.C."/>
            <person name="Chawner M."/>
            <person name="Conti L."/>
            <person name="Costanzo S."/>
            <person name="Ewan R."/>
            <person name="Fahlgren N."/>
            <person name="Fischbach M.A."/>
            <person name="Fugelstad J."/>
            <person name="Gilroy E.M."/>
            <person name="Gnerre S."/>
            <person name="Green P.J."/>
            <person name="Grenville-Briggs L.J."/>
            <person name="Griffith J."/>
            <person name="Grunwald N.J."/>
            <person name="Horn K."/>
            <person name="Horner N.R."/>
            <person name="Hu C.H."/>
            <person name="Huitema E."/>
            <person name="Jeong D.H."/>
            <person name="Jones A.M."/>
            <person name="Jones J.D."/>
            <person name="Jones R.W."/>
            <person name="Karlsson E.K."/>
            <person name="Kunjeti S.G."/>
            <person name="Lamour K."/>
            <person name="Liu Z."/>
            <person name="Ma L."/>
            <person name="Maclean D."/>
            <person name="Chibucos M.C."/>
            <person name="McDonald H."/>
            <person name="McWalters J."/>
            <person name="Meijer H.J."/>
            <person name="Morgan W."/>
            <person name="Morris P.F."/>
            <person name="Munro C.A."/>
            <person name="O'Neill K."/>
            <person name="Ospina-Giraldo M."/>
            <person name="Pinzon A."/>
            <person name="Pritchard L."/>
            <person name="Ramsahoye B."/>
            <person name="Ren Q."/>
            <person name="Restrepo S."/>
            <person name="Roy S."/>
            <person name="Sadanandom A."/>
            <person name="Savidor A."/>
            <person name="Schornack S."/>
            <person name="Schwartz D.C."/>
            <person name="Schumann U.D."/>
            <person name="Schwessinger B."/>
            <person name="Seyer L."/>
            <person name="Sharpe T."/>
            <person name="Silvar C."/>
            <person name="Song J."/>
            <person name="Studholme D.J."/>
            <person name="Sykes S."/>
            <person name="Thines M."/>
            <person name="van de Vondervoort P.J."/>
            <person name="Phuntumart V."/>
            <person name="Wawra S."/>
            <person name="Weide R."/>
            <person name="Win J."/>
            <person name="Young C."/>
            <person name="Zhou S."/>
            <person name="Fry W."/>
            <person name="Meyers B.C."/>
            <person name="van West P."/>
            <person name="Ristaino J."/>
            <person name="Govers F."/>
            <person name="Birch P.R."/>
            <person name="Whisson S.C."/>
            <person name="Judelson H.S."/>
            <person name="Nusbaum C."/>
        </authorList>
    </citation>
    <scope>NUCLEOTIDE SEQUENCE [LARGE SCALE GENOMIC DNA]</scope>
    <source>
        <strain evidence="3">T30-4</strain>
    </source>
</reference>
<dbReference type="InParanoid" id="D0NY89"/>
<accession>D0NY89</accession>
<dbReference type="GeneID" id="9462758"/>
<dbReference type="VEuPathDB" id="FungiDB:PITG_18522"/>
<organism evidence="2 3">
    <name type="scientific">Phytophthora infestans (strain T30-4)</name>
    <name type="common">Potato late blight agent</name>
    <dbReference type="NCBI Taxonomy" id="403677"/>
    <lineage>
        <taxon>Eukaryota</taxon>
        <taxon>Sar</taxon>
        <taxon>Stramenopiles</taxon>
        <taxon>Oomycota</taxon>
        <taxon>Peronosporomycetes</taxon>
        <taxon>Peronosporales</taxon>
        <taxon>Peronosporaceae</taxon>
        <taxon>Phytophthora</taxon>
    </lineage>
</organism>
<evidence type="ECO:0000256" key="1">
    <source>
        <dbReference type="SAM" id="MobiDB-lite"/>
    </source>
</evidence>
<evidence type="ECO:0000313" key="3">
    <source>
        <dbReference type="Proteomes" id="UP000006643"/>
    </source>
</evidence>
<protein>
    <submittedName>
        <fullName evidence="2">Uncharacterized protein</fullName>
    </submittedName>
</protein>
<name>D0NY89_PHYIT</name>
<dbReference type="KEGG" id="pif:PITG_18522"/>
<dbReference type="OrthoDB" id="10601073at2759"/>
<gene>
    <name evidence="2" type="ORF">PITG_18522</name>
</gene>
<evidence type="ECO:0000313" key="2">
    <source>
        <dbReference type="EMBL" id="EEY68078.1"/>
    </source>
</evidence>
<keyword evidence="3" id="KW-1185">Reference proteome</keyword>
<feature type="compositionally biased region" description="Polar residues" evidence="1">
    <location>
        <begin position="28"/>
        <end position="38"/>
    </location>
</feature>
<dbReference type="Proteomes" id="UP000006643">
    <property type="component" value="Unassembled WGS sequence"/>
</dbReference>
<dbReference type="EMBL" id="DS028186">
    <property type="protein sequence ID" value="EEY68078.1"/>
    <property type="molecule type" value="Genomic_DNA"/>
</dbReference>
<dbReference type="RefSeq" id="XP_002997636.1">
    <property type="nucleotide sequence ID" value="XM_002997590.1"/>
</dbReference>
<feature type="region of interest" description="Disordered" evidence="1">
    <location>
        <begin position="1"/>
        <end position="39"/>
    </location>
</feature>
<proteinExistence type="predicted"/>
<dbReference type="AlphaFoldDB" id="D0NY89"/>
<dbReference type="HOGENOM" id="CLU_1889861_0_0_1"/>
<sequence>MPTSIQSGDVGALRPKQTKAGDVDATKTAGNSDSSRLESQIGRRIDHMGLLVLLAGTARPSALESCGWPGGTCRQSTTNASSHSARLCTGTQECGPPNLKANLQANLQGALNGCHRRWSSITESVAEVHAELLTD</sequence>